<protein>
    <submittedName>
        <fullName evidence="2">UDP-N-acetylglucosamine--N-acetylmuramyl-(Pentapeptide) pyrophosphoryl-undecaprenol N-acetylglucosamine transferase</fullName>
        <ecNumber evidence="2">2.4.1.227</ecNumber>
    </submittedName>
</protein>
<gene>
    <name evidence="2" type="primary">murG_27</name>
    <name evidence="2" type="ORF">SDC9_106447</name>
</gene>
<dbReference type="EC" id="2.4.1.227" evidence="2"/>
<dbReference type="Pfam" id="PF04101">
    <property type="entry name" value="Glyco_tran_28_C"/>
    <property type="match status" value="1"/>
</dbReference>
<dbReference type="GO" id="GO:0016758">
    <property type="term" value="F:hexosyltransferase activity"/>
    <property type="evidence" value="ECO:0007669"/>
    <property type="project" value="InterPro"/>
</dbReference>
<name>A0A645B2C3_9ZZZZ</name>
<sequence length="111" mass="11700">MPLVMAAADLVLCRAGASTISELTAISKPAILVPSPNVTSDHQTKNARVLEEAGGALLLQESDCGEGRLYEAAAELLKDTARRRRMASAMGALGVPDAAEQIYDSLLKLLH</sequence>
<evidence type="ECO:0000259" key="1">
    <source>
        <dbReference type="Pfam" id="PF04101"/>
    </source>
</evidence>
<keyword evidence="2" id="KW-0808">Transferase</keyword>
<feature type="domain" description="Glycosyl transferase family 28 C-terminal" evidence="1">
    <location>
        <begin position="1"/>
        <end position="102"/>
    </location>
</feature>
<organism evidence="2">
    <name type="scientific">bioreactor metagenome</name>
    <dbReference type="NCBI Taxonomy" id="1076179"/>
    <lineage>
        <taxon>unclassified sequences</taxon>
        <taxon>metagenomes</taxon>
        <taxon>ecological metagenomes</taxon>
    </lineage>
</organism>
<dbReference type="AlphaFoldDB" id="A0A645B2C3"/>
<evidence type="ECO:0000313" key="2">
    <source>
        <dbReference type="EMBL" id="MPM59602.1"/>
    </source>
</evidence>
<accession>A0A645B2C3</accession>
<dbReference type="SUPFAM" id="SSF53756">
    <property type="entry name" value="UDP-Glycosyltransferase/glycogen phosphorylase"/>
    <property type="match status" value="1"/>
</dbReference>
<dbReference type="PANTHER" id="PTHR21015">
    <property type="entry name" value="UDP-N-ACETYLGLUCOSAMINE--N-ACETYLMURAMYL-(PENTAPEPTIDE) PYROPHOSPHORYL-UNDECAPRENOL N-ACETYLGLUCOSAMINE TRANSFERASE 1"/>
    <property type="match status" value="1"/>
</dbReference>
<dbReference type="Gene3D" id="3.40.50.2000">
    <property type="entry name" value="Glycogen Phosphorylase B"/>
    <property type="match status" value="1"/>
</dbReference>
<keyword evidence="2" id="KW-0328">Glycosyltransferase</keyword>
<dbReference type="EMBL" id="VSSQ01017370">
    <property type="protein sequence ID" value="MPM59602.1"/>
    <property type="molecule type" value="Genomic_DNA"/>
</dbReference>
<comment type="caution">
    <text evidence="2">The sequence shown here is derived from an EMBL/GenBank/DDBJ whole genome shotgun (WGS) entry which is preliminary data.</text>
</comment>
<proteinExistence type="predicted"/>
<reference evidence="2" key="1">
    <citation type="submission" date="2019-08" db="EMBL/GenBank/DDBJ databases">
        <authorList>
            <person name="Kucharzyk K."/>
            <person name="Murdoch R.W."/>
            <person name="Higgins S."/>
            <person name="Loffler F."/>
        </authorList>
    </citation>
    <scope>NUCLEOTIDE SEQUENCE</scope>
</reference>
<dbReference type="PANTHER" id="PTHR21015:SF22">
    <property type="entry name" value="GLYCOSYLTRANSFERASE"/>
    <property type="match status" value="1"/>
</dbReference>
<dbReference type="InterPro" id="IPR007235">
    <property type="entry name" value="Glyco_trans_28_C"/>
</dbReference>
<dbReference type="CDD" id="cd03785">
    <property type="entry name" value="GT28_MurG"/>
    <property type="match status" value="1"/>
</dbReference>